<dbReference type="Proteomes" id="UP000827872">
    <property type="component" value="Linkage Group LG02"/>
</dbReference>
<keyword evidence="2" id="KW-1185">Reference proteome</keyword>
<protein>
    <submittedName>
        <fullName evidence="1">Uncharacterized protein</fullName>
    </submittedName>
</protein>
<sequence>MAFLHLEEQDDSRIQELTEEDEELHRELLPYRPATQCQPLPRKSATMGSPDGRTEENPTLIARIGSLEELEKEREAFQEESRPTSARLCQAEMDKERETLRRQ</sequence>
<proteinExistence type="predicted"/>
<gene>
    <name evidence="1" type="ORF">K3G42_021624</name>
</gene>
<comment type="caution">
    <text evidence="1">The sequence shown here is derived from an EMBL/GenBank/DDBJ whole genome shotgun (WGS) entry which is preliminary data.</text>
</comment>
<evidence type="ECO:0000313" key="2">
    <source>
        <dbReference type="Proteomes" id="UP000827872"/>
    </source>
</evidence>
<organism evidence="1 2">
    <name type="scientific">Sphaerodactylus townsendi</name>
    <dbReference type="NCBI Taxonomy" id="933632"/>
    <lineage>
        <taxon>Eukaryota</taxon>
        <taxon>Metazoa</taxon>
        <taxon>Chordata</taxon>
        <taxon>Craniata</taxon>
        <taxon>Vertebrata</taxon>
        <taxon>Euteleostomi</taxon>
        <taxon>Lepidosauria</taxon>
        <taxon>Squamata</taxon>
        <taxon>Bifurcata</taxon>
        <taxon>Gekkota</taxon>
        <taxon>Sphaerodactylidae</taxon>
        <taxon>Sphaerodactylus</taxon>
    </lineage>
</organism>
<reference evidence="1" key="1">
    <citation type="submission" date="2021-08" db="EMBL/GenBank/DDBJ databases">
        <title>The first chromosome-level gecko genome reveals the dynamic sex chromosomes of Neotropical dwarf geckos (Sphaerodactylidae: Sphaerodactylus).</title>
        <authorList>
            <person name="Pinto B.J."/>
            <person name="Keating S.E."/>
            <person name="Gamble T."/>
        </authorList>
    </citation>
    <scope>NUCLEOTIDE SEQUENCE</scope>
    <source>
        <strain evidence="1">TG3544</strain>
    </source>
</reference>
<accession>A0ACB8G1Z3</accession>
<dbReference type="EMBL" id="CM037615">
    <property type="protein sequence ID" value="KAH8013736.1"/>
    <property type="molecule type" value="Genomic_DNA"/>
</dbReference>
<evidence type="ECO:0000313" key="1">
    <source>
        <dbReference type="EMBL" id="KAH8013736.1"/>
    </source>
</evidence>
<name>A0ACB8G1Z3_9SAUR</name>